<dbReference type="PANTHER" id="PTHR30329:SF21">
    <property type="entry name" value="LIPOPROTEIN YIAD-RELATED"/>
    <property type="match status" value="1"/>
</dbReference>
<protein>
    <submittedName>
        <fullName evidence="5">OmpA family protein</fullName>
    </submittedName>
</protein>
<dbReference type="InterPro" id="IPR013105">
    <property type="entry name" value="TPR_2"/>
</dbReference>
<dbReference type="PROSITE" id="PS51123">
    <property type="entry name" value="OMPA_2"/>
    <property type="match status" value="1"/>
</dbReference>
<keyword evidence="6" id="KW-1185">Reference proteome</keyword>
<name>A0A5D0NJ92_9ACTN</name>
<keyword evidence="3" id="KW-0472">Membrane</keyword>
<dbReference type="Pfam" id="PF00691">
    <property type="entry name" value="OmpA"/>
    <property type="match status" value="1"/>
</dbReference>
<accession>A0A5D0NJ92</accession>
<gene>
    <name evidence="5" type="ORF">FXF69_25295</name>
</gene>
<dbReference type="SUPFAM" id="SSF48452">
    <property type="entry name" value="TPR-like"/>
    <property type="match status" value="1"/>
</dbReference>
<sequence>MSALKPAPAPAARLAVREAALAQARTLARAGRYTEAEELLDGEHGAAVLDLRARIHAQQGRLDEADRCWAEAAALAPGDRSAAEGRRRIAEIRARAARPGRVRLARAAVRAGGALAALLALAMLADLWLDRADDTGRVVVAAPPATATPSLSPAPDPLDGLRLRAPGVRAVRRDGELAVTFERGLFGRDATLTRRGRATLRELGELLRPEAGRLAVAVIGHTDRTAVRPGGGYASNAELGLLRAAVVREVLSAAAGIPAVRFSTSTLAGALPPFPDRAAPDDPRNRTVSLRISAAVAP</sequence>
<organism evidence="5 6">
    <name type="scientific">Actinomadura chibensis</name>
    <dbReference type="NCBI Taxonomy" id="392828"/>
    <lineage>
        <taxon>Bacteria</taxon>
        <taxon>Bacillati</taxon>
        <taxon>Actinomycetota</taxon>
        <taxon>Actinomycetes</taxon>
        <taxon>Streptosporangiales</taxon>
        <taxon>Thermomonosporaceae</taxon>
        <taxon>Actinomadura</taxon>
    </lineage>
</organism>
<dbReference type="AlphaFoldDB" id="A0A5D0NJ92"/>
<dbReference type="PANTHER" id="PTHR30329">
    <property type="entry name" value="STATOR ELEMENT OF FLAGELLAR MOTOR COMPLEX"/>
    <property type="match status" value="1"/>
</dbReference>
<dbReference type="Pfam" id="PF07719">
    <property type="entry name" value="TPR_2"/>
    <property type="match status" value="1"/>
</dbReference>
<keyword evidence="2" id="KW-0802">TPR repeat</keyword>
<reference evidence="5 6" key="1">
    <citation type="submission" date="2019-08" db="EMBL/GenBank/DDBJ databases">
        <title>Actinomadura sp. nov. CYP1-5 isolated from mountain soil.</title>
        <authorList>
            <person name="Songsumanus A."/>
            <person name="Kuncharoen N."/>
            <person name="Kudo T."/>
            <person name="Yuki M."/>
            <person name="Igarashi Y."/>
            <person name="Tanasupawat S."/>
        </authorList>
    </citation>
    <scope>NUCLEOTIDE SEQUENCE [LARGE SCALE GENOMIC DNA]</scope>
    <source>
        <strain evidence="5 6">JCM 14158</strain>
    </source>
</reference>
<keyword evidence="1" id="KW-0677">Repeat</keyword>
<dbReference type="SUPFAM" id="SSF103088">
    <property type="entry name" value="OmpA-like"/>
    <property type="match status" value="1"/>
</dbReference>
<dbReference type="STRING" id="1220554.GCA_001552135_06327"/>
<evidence type="ECO:0000259" key="4">
    <source>
        <dbReference type="PROSITE" id="PS51123"/>
    </source>
</evidence>
<dbReference type="InterPro" id="IPR011990">
    <property type="entry name" value="TPR-like_helical_dom_sf"/>
</dbReference>
<dbReference type="EMBL" id="VSFG01000005">
    <property type="protein sequence ID" value="TYB44261.1"/>
    <property type="molecule type" value="Genomic_DNA"/>
</dbReference>
<feature type="domain" description="OmpA-like" evidence="4">
    <location>
        <begin position="173"/>
        <end position="296"/>
    </location>
</feature>
<evidence type="ECO:0000313" key="5">
    <source>
        <dbReference type="EMBL" id="TYB44261.1"/>
    </source>
</evidence>
<dbReference type="Proteomes" id="UP000323380">
    <property type="component" value="Unassembled WGS sequence"/>
</dbReference>
<dbReference type="InterPro" id="IPR006665">
    <property type="entry name" value="OmpA-like"/>
</dbReference>
<dbReference type="InterPro" id="IPR036737">
    <property type="entry name" value="OmpA-like_sf"/>
</dbReference>
<dbReference type="InterPro" id="IPR050330">
    <property type="entry name" value="Bact_OuterMem_StrucFunc"/>
</dbReference>
<dbReference type="Gene3D" id="3.30.1330.60">
    <property type="entry name" value="OmpA-like domain"/>
    <property type="match status" value="1"/>
</dbReference>
<evidence type="ECO:0000256" key="3">
    <source>
        <dbReference type="PROSITE-ProRule" id="PRU00473"/>
    </source>
</evidence>
<evidence type="ECO:0000313" key="6">
    <source>
        <dbReference type="Proteomes" id="UP000323380"/>
    </source>
</evidence>
<evidence type="ECO:0000256" key="2">
    <source>
        <dbReference type="ARBA" id="ARBA00022803"/>
    </source>
</evidence>
<dbReference type="GO" id="GO:0016020">
    <property type="term" value="C:membrane"/>
    <property type="evidence" value="ECO:0007669"/>
    <property type="project" value="UniProtKB-UniRule"/>
</dbReference>
<comment type="caution">
    <text evidence="5">The sequence shown here is derived from an EMBL/GenBank/DDBJ whole genome shotgun (WGS) entry which is preliminary data.</text>
</comment>
<evidence type="ECO:0000256" key="1">
    <source>
        <dbReference type="ARBA" id="ARBA00022737"/>
    </source>
</evidence>
<proteinExistence type="predicted"/>
<dbReference type="RefSeq" id="WP_067899865.1">
    <property type="nucleotide sequence ID" value="NZ_VSFG01000005.1"/>
</dbReference>